<comment type="similarity">
    <text evidence="8">Belongs to the NhaC Na(+)/H(+) (TC 2.A.35) antiporter family.</text>
</comment>
<evidence type="ECO:0000256" key="4">
    <source>
        <dbReference type="ARBA" id="ARBA00022475"/>
    </source>
</evidence>
<feature type="transmembrane region" description="Helical" evidence="9">
    <location>
        <begin position="129"/>
        <end position="147"/>
    </location>
</feature>
<feature type="transmembrane region" description="Helical" evidence="9">
    <location>
        <begin position="245"/>
        <end position="262"/>
    </location>
</feature>
<keyword evidence="3" id="KW-0050">Antiport</keyword>
<evidence type="ECO:0000256" key="5">
    <source>
        <dbReference type="ARBA" id="ARBA00022692"/>
    </source>
</evidence>
<evidence type="ECO:0000313" key="11">
    <source>
        <dbReference type="EMBL" id="EFV01160.1"/>
    </source>
</evidence>
<comment type="subcellular location">
    <subcellularLocation>
        <location evidence="1">Cell membrane</location>
        <topology evidence="1">Multi-pass membrane protein</topology>
    </subcellularLocation>
</comment>
<evidence type="ECO:0000313" key="12">
    <source>
        <dbReference type="Proteomes" id="UP000004754"/>
    </source>
</evidence>
<dbReference type="InterPro" id="IPR052180">
    <property type="entry name" value="NhaC_Na-H+_Antiporter"/>
</dbReference>
<feature type="transmembrane region" description="Helical" evidence="9">
    <location>
        <begin position="90"/>
        <end position="109"/>
    </location>
</feature>
<evidence type="ECO:0000256" key="9">
    <source>
        <dbReference type="SAM" id="Phobius"/>
    </source>
</evidence>
<evidence type="ECO:0000256" key="1">
    <source>
        <dbReference type="ARBA" id="ARBA00004651"/>
    </source>
</evidence>
<feature type="transmembrane region" description="Helical" evidence="9">
    <location>
        <begin position="20"/>
        <end position="42"/>
    </location>
</feature>
<feature type="domain" description="Na+/H+ antiporter NhaC-like C-terminal" evidence="10">
    <location>
        <begin position="256"/>
        <end position="444"/>
    </location>
</feature>
<dbReference type="HOGENOM" id="CLU_043525_0_0_9"/>
<feature type="transmembrane region" description="Helical" evidence="9">
    <location>
        <begin position="425"/>
        <end position="444"/>
    </location>
</feature>
<dbReference type="GO" id="GO:0015297">
    <property type="term" value="F:antiporter activity"/>
    <property type="evidence" value="ECO:0007669"/>
    <property type="project" value="UniProtKB-KW"/>
</dbReference>
<evidence type="ECO:0000256" key="7">
    <source>
        <dbReference type="ARBA" id="ARBA00023136"/>
    </source>
</evidence>
<name>E6MIR4_9FIRM</name>
<dbReference type="PANTHER" id="PTHR33451:SF5">
    <property type="entry name" value="NA+_H+ ANTIPORTER"/>
    <property type="match status" value="1"/>
</dbReference>
<dbReference type="STRING" id="887929.HMP0721_1899"/>
<evidence type="ECO:0000259" key="10">
    <source>
        <dbReference type="Pfam" id="PF03553"/>
    </source>
</evidence>
<evidence type="ECO:0000256" key="6">
    <source>
        <dbReference type="ARBA" id="ARBA00022989"/>
    </source>
</evidence>
<keyword evidence="6 9" id="KW-1133">Transmembrane helix</keyword>
<dbReference type="InterPro" id="IPR018461">
    <property type="entry name" value="Na/H_Antiport_NhaC-like_C"/>
</dbReference>
<feature type="transmembrane region" description="Helical" evidence="9">
    <location>
        <begin position="304"/>
        <end position="324"/>
    </location>
</feature>
<feature type="transmembrane region" description="Helical" evidence="9">
    <location>
        <begin position="48"/>
        <end position="69"/>
    </location>
</feature>
<dbReference type="Proteomes" id="UP000004754">
    <property type="component" value="Unassembled WGS sequence"/>
</dbReference>
<dbReference type="Pfam" id="PF03553">
    <property type="entry name" value="Na_H_antiporter"/>
    <property type="match status" value="2"/>
</dbReference>
<feature type="transmembrane region" description="Helical" evidence="9">
    <location>
        <begin position="213"/>
        <end position="233"/>
    </location>
</feature>
<keyword evidence="12" id="KW-1185">Reference proteome</keyword>
<dbReference type="PANTHER" id="PTHR33451">
    <property type="entry name" value="MALATE-2H(+)/NA(+)-LACTATE ANTIPORTER"/>
    <property type="match status" value="1"/>
</dbReference>
<reference evidence="11 12" key="1">
    <citation type="submission" date="2010-12" db="EMBL/GenBank/DDBJ databases">
        <authorList>
            <person name="Muzny D."/>
            <person name="Qin X."/>
            <person name="Deng J."/>
            <person name="Jiang H."/>
            <person name="Liu Y."/>
            <person name="Qu J."/>
            <person name="Song X.-Z."/>
            <person name="Zhang L."/>
            <person name="Thornton R."/>
            <person name="Coyle M."/>
            <person name="Francisco L."/>
            <person name="Jackson L."/>
            <person name="Javaid M."/>
            <person name="Korchina V."/>
            <person name="Kovar C."/>
            <person name="Mata R."/>
            <person name="Mathew T."/>
            <person name="Ngo R."/>
            <person name="Nguyen L."/>
            <person name="Nguyen N."/>
            <person name="Okwuonu G."/>
            <person name="Ongeri F."/>
            <person name="Pham C."/>
            <person name="Simmons D."/>
            <person name="Wilczek-Boney K."/>
            <person name="Hale W."/>
            <person name="Jakkamsetti A."/>
            <person name="Pham P."/>
            <person name="Ruth R."/>
            <person name="San Lucas F."/>
            <person name="Warren J."/>
            <person name="Zhang J."/>
            <person name="Zhao Z."/>
            <person name="Zhou C."/>
            <person name="Zhu D."/>
            <person name="Lee S."/>
            <person name="Bess C."/>
            <person name="Blankenburg K."/>
            <person name="Forbes L."/>
            <person name="Fu Q."/>
            <person name="Gubbala S."/>
            <person name="Hirani K."/>
            <person name="Jayaseelan J.C."/>
            <person name="Lara F."/>
            <person name="Munidasa M."/>
            <person name="Palculict T."/>
            <person name="Patil S."/>
            <person name="Pu L.-L."/>
            <person name="Saada N."/>
            <person name="Tang L."/>
            <person name="Weissenberger G."/>
            <person name="Zhu Y."/>
            <person name="Hemphill L."/>
            <person name="Shang Y."/>
            <person name="Youmans B."/>
            <person name="Ayvaz T."/>
            <person name="Ross M."/>
            <person name="Santibanez J."/>
            <person name="Aqrawi P."/>
            <person name="Gross S."/>
            <person name="Joshi V."/>
            <person name="Fowler G."/>
            <person name="Nazareth L."/>
            <person name="Reid J."/>
            <person name="Worley K."/>
            <person name="Petrosino J."/>
            <person name="Highlander S."/>
            <person name="Gibbs R."/>
        </authorList>
    </citation>
    <scope>NUCLEOTIDE SEQUENCE [LARGE SCALE GENOMIC DNA]</scope>
    <source>
        <strain evidence="11 12">ATCC 23263</strain>
    </source>
</reference>
<dbReference type="AlphaFoldDB" id="E6MIR4"/>
<evidence type="ECO:0000256" key="2">
    <source>
        <dbReference type="ARBA" id="ARBA00022448"/>
    </source>
</evidence>
<sequence length="454" mass="48570">MYERGDSHMEEKRSERDYGALALIPFIVFLGLYVGCGMVLMLMGVKDAFYQMPRYVAAMVAILIGIYCFDRKKKIGDKINVYCAGAGRSGVMQMGLILLLAGGFANAVAEIGGKTSMVNLGISIIPSHLLIPGIFLICCIISTCIGTSMGTQVTMIPVAIALAKGAGLNTGMAGAAAIAGAYFGDNLSMISDTTIAATKGVDAEMKDKFRMNFLIALPGAIVTMVIYAVLGHASGGGGQVQTRNYILPTVIPYFAVLILAVAGMDVTVVLVIGTVLAGVIGMACGTISFFGWTKAIGAGMEDMFWLAVFAMMISGMVELVRYYGGIAYLLKVSMKKIRNRKSCEYIIGFVSMIISGITLNNTVAIMISAPFAKDLGDKYKIAPKRLASLLDIFGAAALMLVPHDSGVLLVQTYAKGVNYLDIVRYQFYPILLLLFTCLTVQFGLMRTKEEKEAA</sequence>
<gene>
    <name evidence="11" type="ORF">HMP0721_1899</name>
</gene>
<keyword evidence="7 9" id="KW-0472">Membrane</keyword>
<dbReference type="EMBL" id="AEQN01000023">
    <property type="protein sequence ID" value="EFV01160.1"/>
    <property type="molecule type" value="Genomic_DNA"/>
</dbReference>
<accession>E6MIR4</accession>
<feature type="transmembrane region" description="Helical" evidence="9">
    <location>
        <begin position="392"/>
        <end position="413"/>
    </location>
</feature>
<organism evidence="11 12">
    <name type="scientific">Pseudoramibacter alactolyticus ATCC 23263</name>
    <dbReference type="NCBI Taxonomy" id="887929"/>
    <lineage>
        <taxon>Bacteria</taxon>
        <taxon>Bacillati</taxon>
        <taxon>Bacillota</taxon>
        <taxon>Clostridia</taxon>
        <taxon>Eubacteriales</taxon>
        <taxon>Eubacteriaceae</taxon>
        <taxon>Pseudoramibacter</taxon>
    </lineage>
</organism>
<feature type="domain" description="Na+/H+ antiporter NhaC-like C-terminal" evidence="10">
    <location>
        <begin position="86"/>
        <end position="231"/>
    </location>
</feature>
<protein>
    <submittedName>
        <fullName evidence="11">Na+/H+ antiporter family protein</fullName>
    </submittedName>
</protein>
<evidence type="ECO:0000256" key="3">
    <source>
        <dbReference type="ARBA" id="ARBA00022449"/>
    </source>
</evidence>
<dbReference type="eggNOG" id="COG1757">
    <property type="taxonomic scope" value="Bacteria"/>
</dbReference>
<feature type="transmembrane region" description="Helical" evidence="9">
    <location>
        <begin position="269"/>
        <end position="292"/>
    </location>
</feature>
<evidence type="ECO:0000256" key="8">
    <source>
        <dbReference type="ARBA" id="ARBA00038435"/>
    </source>
</evidence>
<proteinExistence type="inferred from homology"/>
<dbReference type="GO" id="GO:0005886">
    <property type="term" value="C:plasma membrane"/>
    <property type="evidence" value="ECO:0007669"/>
    <property type="project" value="UniProtKB-SubCell"/>
</dbReference>
<keyword evidence="2" id="KW-0813">Transport</keyword>
<keyword evidence="4" id="KW-1003">Cell membrane</keyword>
<comment type="caution">
    <text evidence="11">The sequence shown here is derived from an EMBL/GenBank/DDBJ whole genome shotgun (WGS) entry which is preliminary data.</text>
</comment>
<keyword evidence="5 9" id="KW-0812">Transmembrane</keyword>
<feature type="transmembrane region" description="Helical" evidence="9">
    <location>
        <begin position="345"/>
        <end position="372"/>
    </location>
</feature>